<gene>
    <name evidence="4" type="primary">cph2_2</name>
    <name evidence="4" type="ORF">ERS852533_03342</name>
</gene>
<dbReference type="PROSITE" id="PS50887">
    <property type="entry name" value="GGDEF"/>
    <property type="match status" value="2"/>
</dbReference>
<sequence>MKKSKNTLYLCEFTLGLMAALLFLNLYLSRKIPASHAIHRLFQMTSVLSIVIIVLILIQREMLSRLLVNAFRDITGVHNKKSLEKKIQDLNSRPDTFNIGVMMFDLNNLKHVNDTFGHEKGDEFIQAFTYCLTRILNQHSFLARYGGDEFALIQENTDEKELQQMIRQLDDLVREYNSHSSLSLSYAVGYEVSYRNHYFMMEDLMNTADKKMYKDKAQKKMLATCQAPAGTGNKVIPTISSELLTQKIRQFQNRNDTISNIVLVSTDVENFHFINDKYGYSLGNEILNIVYEELASTPASLFTSRFFSDVFVSIVDTTEFSRNALLEQIQLLDRRICQRIQSTYQISFFRTNSGVCYISKDAEPENMISCANVARRIAKKMVSHSCIYSPEIDQQEKVQAEILHSFHQAISDEEFQIYLQPKVIPENGRISSAEVLVRWVRDGRLFLSPAIYIPLFEQNGFVINLDYYVYEKAFQWLRTFSGQLPDSFRLSLNVSPLHFEQPQIFIDKIQEMIQKYEVNTSKLTFEITESTYVNNTEAVNQVIHNFQRQNIHISMDDFGSGYSSLNTLKDLRFDEVKIDRKFLGDSLNENAKIVLQEIFHMLKRMKKSIVCEGVETEVIADFLKNEGCNEIQGFLYYRPMSIEYFETVMHMQKAI</sequence>
<accession>A0A174SS68</accession>
<proteinExistence type="predicted"/>
<evidence type="ECO:0000313" key="4">
    <source>
        <dbReference type="EMBL" id="CUP99566.1"/>
    </source>
</evidence>
<dbReference type="SUPFAM" id="SSF55073">
    <property type="entry name" value="Nucleotide cyclase"/>
    <property type="match status" value="2"/>
</dbReference>
<dbReference type="PANTHER" id="PTHR33121">
    <property type="entry name" value="CYCLIC DI-GMP PHOSPHODIESTERASE PDEF"/>
    <property type="match status" value="1"/>
</dbReference>
<dbReference type="NCBIfam" id="TIGR00254">
    <property type="entry name" value="GGDEF"/>
    <property type="match status" value="1"/>
</dbReference>
<feature type="domain" description="GGDEF" evidence="3">
    <location>
        <begin position="259"/>
        <end position="392"/>
    </location>
</feature>
<dbReference type="InterPro" id="IPR029787">
    <property type="entry name" value="Nucleotide_cyclase"/>
</dbReference>
<dbReference type="InterPro" id="IPR035919">
    <property type="entry name" value="EAL_sf"/>
</dbReference>
<organism evidence="4 5">
    <name type="scientific">Blautia obeum</name>
    <dbReference type="NCBI Taxonomy" id="40520"/>
    <lineage>
        <taxon>Bacteria</taxon>
        <taxon>Bacillati</taxon>
        <taxon>Bacillota</taxon>
        <taxon>Clostridia</taxon>
        <taxon>Lachnospirales</taxon>
        <taxon>Lachnospiraceae</taxon>
        <taxon>Blautia</taxon>
    </lineage>
</organism>
<feature type="domain" description="EAL" evidence="2">
    <location>
        <begin position="399"/>
        <end position="653"/>
    </location>
</feature>
<dbReference type="InterPro" id="IPR043128">
    <property type="entry name" value="Rev_trsase/Diguanyl_cyclase"/>
</dbReference>
<keyword evidence="1" id="KW-1133">Transmembrane helix</keyword>
<name>A0A174SS68_9FIRM</name>
<evidence type="ECO:0000259" key="2">
    <source>
        <dbReference type="PROSITE" id="PS50883"/>
    </source>
</evidence>
<dbReference type="CDD" id="cd01948">
    <property type="entry name" value="EAL"/>
    <property type="match status" value="1"/>
</dbReference>
<dbReference type="PROSITE" id="PS50883">
    <property type="entry name" value="EAL"/>
    <property type="match status" value="1"/>
</dbReference>
<dbReference type="CDD" id="cd01949">
    <property type="entry name" value="GGDEF"/>
    <property type="match status" value="1"/>
</dbReference>
<dbReference type="Pfam" id="PF00563">
    <property type="entry name" value="EAL"/>
    <property type="match status" value="1"/>
</dbReference>
<dbReference type="EMBL" id="CZBA01000028">
    <property type="protein sequence ID" value="CUP99566.1"/>
    <property type="molecule type" value="Genomic_DNA"/>
</dbReference>
<reference evidence="4 5" key="1">
    <citation type="submission" date="2015-09" db="EMBL/GenBank/DDBJ databases">
        <authorList>
            <consortium name="Pathogen Informatics"/>
        </authorList>
    </citation>
    <scope>NUCLEOTIDE SEQUENCE [LARGE SCALE GENOMIC DNA]</scope>
    <source>
        <strain evidence="4 5">2789STDY5834921</strain>
    </source>
</reference>
<dbReference type="InterPro" id="IPR000160">
    <property type="entry name" value="GGDEF_dom"/>
</dbReference>
<dbReference type="RefSeq" id="WP_055056969.1">
    <property type="nucleotide sequence ID" value="NZ_CZBA01000028.1"/>
</dbReference>
<dbReference type="Pfam" id="PF00990">
    <property type="entry name" value="GGDEF"/>
    <property type="match status" value="2"/>
</dbReference>
<dbReference type="PANTHER" id="PTHR33121:SF70">
    <property type="entry name" value="SIGNALING PROTEIN YKOW"/>
    <property type="match status" value="1"/>
</dbReference>
<evidence type="ECO:0000313" key="5">
    <source>
        <dbReference type="Proteomes" id="UP000095413"/>
    </source>
</evidence>
<protein>
    <submittedName>
        <fullName evidence="4">Bacteriophytochrome cph2</fullName>
    </submittedName>
</protein>
<dbReference type="GO" id="GO:0071111">
    <property type="term" value="F:cyclic-guanylate-specific phosphodiesterase activity"/>
    <property type="evidence" value="ECO:0007669"/>
    <property type="project" value="InterPro"/>
</dbReference>
<feature type="transmembrane region" description="Helical" evidence="1">
    <location>
        <begin position="7"/>
        <end position="28"/>
    </location>
</feature>
<feature type="domain" description="GGDEF" evidence="3">
    <location>
        <begin position="97"/>
        <end position="227"/>
    </location>
</feature>
<dbReference type="InterPro" id="IPR050706">
    <property type="entry name" value="Cyclic-di-GMP_PDE-like"/>
</dbReference>
<evidence type="ECO:0000259" key="3">
    <source>
        <dbReference type="PROSITE" id="PS50887"/>
    </source>
</evidence>
<dbReference type="InterPro" id="IPR001633">
    <property type="entry name" value="EAL_dom"/>
</dbReference>
<feature type="transmembrane region" description="Helical" evidence="1">
    <location>
        <begin position="40"/>
        <end position="58"/>
    </location>
</feature>
<dbReference type="SUPFAM" id="SSF141868">
    <property type="entry name" value="EAL domain-like"/>
    <property type="match status" value="1"/>
</dbReference>
<keyword evidence="1" id="KW-0472">Membrane</keyword>
<dbReference type="AlphaFoldDB" id="A0A174SS68"/>
<dbReference type="Proteomes" id="UP000095413">
    <property type="component" value="Unassembled WGS sequence"/>
</dbReference>
<dbReference type="SMART" id="SM00052">
    <property type="entry name" value="EAL"/>
    <property type="match status" value="1"/>
</dbReference>
<dbReference type="Gene3D" id="3.20.20.450">
    <property type="entry name" value="EAL domain"/>
    <property type="match status" value="1"/>
</dbReference>
<dbReference type="OrthoDB" id="9805474at2"/>
<evidence type="ECO:0000256" key="1">
    <source>
        <dbReference type="SAM" id="Phobius"/>
    </source>
</evidence>
<dbReference type="SMART" id="SM00267">
    <property type="entry name" value="GGDEF"/>
    <property type="match status" value="1"/>
</dbReference>
<keyword evidence="1" id="KW-0812">Transmembrane</keyword>
<dbReference type="Gene3D" id="3.30.70.270">
    <property type="match status" value="2"/>
</dbReference>